<reference evidence="1" key="1">
    <citation type="submission" date="2020-08" db="EMBL/GenBank/DDBJ databases">
        <title>Genetic structure, function and evolution of capsule biosynthesis loci in Vibrio parahaemolyticus.</title>
        <authorList>
            <person name="Li L."/>
            <person name="Bian S."/>
        </authorList>
    </citation>
    <scope>NUCLEOTIDE SEQUENCE</scope>
    <source>
        <strain evidence="1">VP439</strain>
    </source>
</reference>
<dbReference type="PANTHER" id="PTHR21485">
    <property type="entry name" value="HAD SUPERFAMILY MEMBERS CMAS AND KDSC"/>
    <property type="match status" value="1"/>
</dbReference>
<evidence type="ECO:0000313" key="1">
    <source>
        <dbReference type="EMBL" id="QOS25518.1"/>
    </source>
</evidence>
<dbReference type="EMBL" id="MT898297">
    <property type="protein sequence ID" value="QOS25518.1"/>
    <property type="molecule type" value="Genomic_DNA"/>
</dbReference>
<dbReference type="InterPro" id="IPR003329">
    <property type="entry name" value="Cytidylyl_trans"/>
</dbReference>
<dbReference type="RefSeq" id="WP_021453929.1">
    <property type="nucleotide sequence ID" value="NZ_CANUIM010000025.1"/>
</dbReference>
<dbReference type="InterPro" id="IPR029044">
    <property type="entry name" value="Nucleotide-diphossugar_trans"/>
</dbReference>
<keyword evidence="1" id="KW-0548">Nucleotidyltransferase</keyword>
<protein>
    <submittedName>
        <fullName evidence="1">N-acylneuraminate cytidylyltransferase</fullName>
        <ecNumber evidence="1">2.7.7.43</ecNumber>
    </submittedName>
</protein>
<dbReference type="SUPFAM" id="SSF53448">
    <property type="entry name" value="Nucleotide-diphospho-sugar transferases"/>
    <property type="match status" value="1"/>
</dbReference>
<organism evidence="1">
    <name type="scientific">Vibrio parahaemolyticus</name>
    <dbReference type="NCBI Taxonomy" id="670"/>
    <lineage>
        <taxon>Bacteria</taxon>
        <taxon>Pseudomonadati</taxon>
        <taxon>Pseudomonadota</taxon>
        <taxon>Gammaproteobacteria</taxon>
        <taxon>Vibrionales</taxon>
        <taxon>Vibrionaceae</taxon>
        <taxon>Vibrio</taxon>
    </lineage>
</organism>
<sequence>MSHKFVALITARGGSKGLPRKNVYPLNGRPLIGWTIDAAQKSSLIERVFVSTDDMEIANTSIHYGAEIINRPADLSSDTSSSIDAVSHAIAWLNDEKIICENIVLLQPTSPLRTSSHLDEALSEFVYRKASFIISVFEPTHTPIKSYIQSHDGSIKGLYNEDAPYCRRQDLPKAFQPNGAIYAFSVAEFLKNHKFPKQNVFPYIMSESESADIDTIEDIKLVEQILKESNK</sequence>
<accession>A0A7M1WFQ7</accession>
<dbReference type="Gene3D" id="3.90.550.10">
    <property type="entry name" value="Spore Coat Polysaccharide Biosynthesis Protein SpsA, Chain A"/>
    <property type="match status" value="1"/>
</dbReference>
<proteinExistence type="predicted"/>
<dbReference type="GO" id="GO:0008781">
    <property type="term" value="F:N-acylneuraminate cytidylyltransferase activity"/>
    <property type="evidence" value="ECO:0007669"/>
    <property type="project" value="UniProtKB-EC"/>
</dbReference>
<dbReference type="InterPro" id="IPR050793">
    <property type="entry name" value="CMP-NeuNAc_synthase"/>
</dbReference>
<name>A0A7M1WFQ7_VIBPH</name>
<dbReference type="PANTHER" id="PTHR21485:SF6">
    <property type="entry name" value="N-ACYLNEURAMINATE CYTIDYLYLTRANSFERASE-RELATED"/>
    <property type="match status" value="1"/>
</dbReference>
<dbReference type="Pfam" id="PF02348">
    <property type="entry name" value="CTP_transf_3"/>
    <property type="match status" value="1"/>
</dbReference>
<gene>
    <name evidence="1" type="primary">neuA</name>
    <name evidence="1" type="ORF">VP439_00009</name>
</gene>
<dbReference type="CDD" id="cd02513">
    <property type="entry name" value="CMP-NeuAc_Synthase"/>
    <property type="match status" value="1"/>
</dbReference>
<dbReference type="AlphaFoldDB" id="A0A7M1WFQ7"/>
<dbReference type="EC" id="2.7.7.43" evidence="1"/>
<keyword evidence="1" id="KW-0808">Transferase</keyword>